<keyword evidence="14" id="KW-1185">Reference proteome</keyword>
<evidence type="ECO:0000256" key="2">
    <source>
        <dbReference type="ARBA" id="ARBA00004922"/>
    </source>
</evidence>
<feature type="transmembrane region" description="Helical" evidence="12">
    <location>
        <begin position="333"/>
        <end position="353"/>
    </location>
</feature>
<keyword evidence="4 12" id="KW-0328">Glycosyltransferase</keyword>
<comment type="similarity">
    <text evidence="3 12">Belongs to the glycosyltransferase 22 family.</text>
</comment>
<dbReference type="GO" id="GO:0052917">
    <property type="term" value="F:dol-P-Man:Man(7)GlcNAc(2)-PP-Dol alpha-1,6-mannosyltransferase activity"/>
    <property type="evidence" value="ECO:0007669"/>
    <property type="project" value="UniProtKB-EC"/>
</dbReference>
<name>A0A8C6TUF9_9GOBI</name>
<sequence>MLPFFWFRFHDSLPVNGGSVSVAGAVMAEKKNVWGLALLFLLFSVSLIHLLICPFTKVEESFNLQATHDILFHRLEFKKYDHLEFPGVVPRTFLGPLFLSALSSPFVFLCYQMDASKFYAQLMVRAALGVCVISALWHMQKEVRRQFGSTVAGLFCLTCASQFHIMFYSTRTLPNVFALPLVLVAFTSWMAQKHGRFICLSAFVIIVFRSELCILMGLMLLMSLRSRRLGFLKLIYFALPAGVLSLCATVVVDTFFWAKPLWSEGQVLWYNTVLNKINLSFPVVFLLCSTPSSGMHVTFCPLGLLDRRMRIILLPTMGFILLYSILPHKELRFIIYTFPILSMVAARGCTFILSNYQKSWMYKLGSAIVVGHLLVNTAYSGFCLYVSHHNYPGAKGMLELHRLLPPKTDVFVHIDTFPAETGVSRFLEYDKREDMSPTNPDIKLYTHLLMEANVTKIYELQGTHKPMVFIVGYSKAALKWFEFPPVNVLFQQKLY</sequence>
<organism evidence="13 14">
    <name type="scientific">Neogobius melanostomus</name>
    <name type="common">round goby</name>
    <dbReference type="NCBI Taxonomy" id="47308"/>
    <lineage>
        <taxon>Eukaryota</taxon>
        <taxon>Metazoa</taxon>
        <taxon>Chordata</taxon>
        <taxon>Craniata</taxon>
        <taxon>Vertebrata</taxon>
        <taxon>Euteleostomi</taxon>
        <taxon>Actinopterygii</taxon>
        <taxon>Neopterygii</taxon>
        <taxon>Teleostei</taxon>
        <taxon>Neoteleostei</taxon>
        <taxon>Acanthomorphata</taxon>
        <taxon>Gobiaria</taxon>
        <taxon>Gobiiformes</taxon>
        <taxon>Gobioidei</taxon>
        <taxon>Gobiidae</taxon>
        <taxon>Benthophilinae</taxon>
        <taxon>Neogobiini</taxon>
        <taxon>Neogobius</taxon>
    </lineage>
</organism>
<evidence type="ECO:0000256" key="3">
    <source>
        <dbReference type="ARBA" id="ARBA00007063"/>
    </source>
</evidence>
<feature type="transmembrane region" description="Helical" evidence="12">
    <location>
        <begin position="311"/>
        <end position="327"/>
    </location>
</feature>
<feature type="transmembrane region" description="Helical" evidence="12">
    <location>
        <begin position="93"/>
        <end position="111"/>
    </location>
</feature>
<keyword evidence="6 12" id="KW-0812">Transmembrane</keyword>
<keyword evidence="7 12" id="KW-0256">Endoplasmic reticulum</keyword>
<evidence type="ECO:0000256" key="12">
    <source>
        <dbReference type="RuleBase" id="RU363075"/>
    </source>
</evidence>
<feature type="transmembrane region" description="Helical" evidence="12">
    <location>
        <begin position="33"/>
        <end position="52"/>
    </location>
</feature>
<evidence type="ECO:0000256" key="11">
    <source>
        <dbReference type="ARBA" id="ARBA00048899"/>
    </source>
</evidence>
<evidence type="ECO:0000256" key="1">
    <source>
        <dbReference type="ARBA" id="ARBA00004477"/>
    </source>
</evidence>
<protein>
    <recommendedName>
        <fullName evidence="12">Mannosyltransferase</fullName>
        <ecNumber evidence="12">2.4.1.-</ecNumber>
    </recommendedName>
</protein>
<comment type="pathway">
    <text evidence="2">Protein modification; protein glycosylation.</text>
</comment>
<keyword evidence="8 12" id="KW-1133">Transmembrane helix</keyword>
<feature type="transmembrane region" description="Helical" evidence="12">
    <location>
        <begin position="146"/>
        <end position="165"/>
    </location>
</feature>
<feature type="transmembrane region" description="Helical" evidence="12">
    <location>
        <begin position="172"/>
        <end position="191"/>
    </location>
</feature>
<evidence type="ECO:0000313" key="14">
    <source>
        <dbReference type="Proteomes" id="UP000694523"/>
    </source>
</evidence>
<evidence type="ECO:0000256" key="7">
    <source>
        <dbReference type="ARBA" id="ARBA00022824"/>
    </source>
</evidence>
<evidence type="ECO:0000256" key="8">
    <source>
        <dbReference type="ARBA" id="ARBA00022989"/>
    </source>
</evidence>
<dbReference type="PANTHER" id="PTHR22760:SF1">
    <property type="entry name" value="DOL-P-MAN:MAN(7)GLCNAC(2)-PP-DOL ALPHA-1,6-MANNOSYLTRANSFERASE"/>
    <property type="match status" value="1"/>
</dbReference>
<dbReference type="EC" id="2.4.1.-" evidence="12"/>
<proteinExistence type="inferred from homology"/>
<dbReference type="Proteomes" id="UP000694523">
    <property type="component" value="Unplaced"/>
</dbReference>
<reference evidence="13" key="1">
    <citation type="submission" date="2025-08" db="UniProtKB">
        <authorList>
            <consortium name="Ensembl"/>
        </authorList>
    </citation>
    <scope>IDENTIFICATION</scope>
</reference>
<comment type="function">
    <text evidence="10">Mannosyltransferase that operates in the biosynthetic pathway of dolichol-linked oligosaccharides, the glycan precursors employed in protein asparagine (N)-glycosylation. The assembly of dolichol-linked oligosaccharides begins on the cytosolic side of the endoplasmic reticulum membrane and finishes in its lumen. The sequential addition of sugars to dolichol pyrophosphate produces dolichol-linked oligosaccharides containing fourteen sugars, including two GlcNAcs, nine mannoses and three glucoses. Once assembled, the oligosaccharide is transferred from the lipid to nascent proteins by oligosaccharyltransferases. In the lumen of the endoplasmic reticulum, adds the eighth mannose residue in an alpha-1,6 linkage onto Man(7)GlcNAc(2)-PP-dolichol to produce Man(8)GlcNAc(2)-PP-dolichol.</text>
</comment>
<dbReference type="GO" id="GO:0006487">
    <property type="term" value="P:protein N-linked glycosylation"/>
    <property type="evidence" value="ECO:0007669"/>
    <property type="project" value="TreeGrafter"/>
</dbReference>
<dbReference type="UniPathway" id="UPA00378"/>
<evidence type="ECO:0000256" key="9">
    <source>
        <dbReference type="ARBA" id="ARBA00023136"/>
    </source>
</evidence>
<feature type="transmembrane region" description="Helical" evidence="12">
    <location>
        <begin position="234"/>
        <end position="257"/>
    </location>
</feature>
<comment type="subcellular location">
    <subcellularLocation>
        <location evidence="1 12">Endoplasmic reticulum membrane</location>
        <topology evidence="1 12">Multi-pass membrane protein</topology>
    </subcellularLocation>
</comment>
<keyword evidence="9 12" id="KW-0472">Membrane</keyword>
<evidence type="ECO:0000256" key="4">
    <source>
        <dbReference type="ARBA" id="ARBA00022676"/>
    </source>
</evidence>
<keyword evidence="5" id="KW-0808">Transferase</keyword>
<dbReference type="AlphaFoldDB" id="A0A8C6TUF9"/>
<evidence type="ECO:0000256" key="10">
    <source>
        <dbReference type="ARBA" id="ARBA00044721"/>
    </source>
</evidence>
<dbReference type="Ensembl" id="ENSNMLT00000028947.1">
    <property type="protein sequence ID" value="ENSNMLP00000025901.1"/>
    <property type="gene ID" value="ENSNMLG00000016517.1"/>
</dbReference>
<feature type="transmembrane region" description="Helical" evidence="12">
    <location>
        <begin position="197"/>
        <end position="222"/>
    </location>
</feature>
<dbReference type="PANTHER" id="PTHR22760">
    <property type="entry name" value="GLYCOSYLTRANSFERASE"/>
    <property type="match status" value="1"/>
</dbReference>
<feature type="transmembrane region" description="Helical" evidence="12">
    <location>
        <begin position="118"/>
        <end position="140"/>
    </location>
</feature>
<comment type="catalytic activity">
    <reaction evidence="11">
        <text>an alpha-D-Man-(1-&gt;2)-alpha-D-Man-(1-&gt;2)-alpha-D-Man-(1-&gt;3)-[alpha-D-Man-(1-&gt;2)-alpha-D-Man-(1-&gt;3)-alpha-D-Man-(1-&gt;6)]-beta-D-Man-(1-&gt;4)-beta-D-GlcNAc-(1-&gt;4)-alpha-D-GlcNAc-diphospho-di-trans,poly-cis-dolichol + a di-trans,poly-cis-dolichyl beta-D-mannosyl phosphate = an alpha-D-Man-(1-&gt;2)-alpha-D-Man-(1-&gt;2)-alpha-D-Man-(1-&gt;3)-[alpha-D-Man-(1-&gt;2)-alpha-D-Man-(1-&gt;3)-[alpha-D-Man-(1-&gt;6)]-alpha-D-Man-(1-&gt;6)]-beta-D-Man-(1-&gt;4)-beta-D-GlcNAc-(1-&gt;4)-alpha-D-GlcNAc-diphospho-di-trans,poly-cis-dolichol + a di-trans,poly-cis-dolichyl phosphate + H(+)</text>
        <dbReference type="Rhea" id="RHEA:29535"/>
        <dbReference type="Rhea" id="RHEA-COMP:19498"/>
        <dbReference type="Rhea" id="RHEA-COMP:19501"/>
        <dbReference type="Rhea" id="RHEA-COMP:19518"/>
        <dbReference type="Rhea" id="RHEA-COMP:19519"/>
        <dbReference type="ChEBI" id="CHEBI:15378"/>
        <dbReference type="ChEBI" id="CHEBI:57683"/>
        <dbReference type="ChEBI" id="CHEBI:58211"/>
        <dbReference type="ChEBI" id="CHEBI:132517"/>
        <dbReference type="ChEBI" id="CHEBI:132519"/>
        <dbReference type="EC" id="2.4.1.260"/>
    </reaction>
    <physiologicalReaction direction="left-to-right" evidence="11">
        <dbReference type="Rhea" id="RHEA:29536"/>
    </physiologicalReaction>
</comment>
<accession>A0A8C6TUF9</accession>
<evidence type="ECO:0000313" key="13">
    <source>
        <dbReference type="Ensembl" id="ENSNMLP00000025901.1"/>
    </source>
</evidence>
<dbReference type="GO" id="GO:0005789">
    <property type="term" value="C:endoplasmic reticulum membrane"/>
    <property type="evidence" value="ECO:0007669"/>
    <property type="project" value="UniProtKB-SubCell"/>
</dbReference>
<feature type="transmembrane region" description="Helical" evidence="12">
    <location>
        <begin position="277"/>
        <end position="299"/>
    </location>
</feature>
<evidence type="ECO:0000256" key="6">
    <source>
        <dbReference type="ARBA" id="ARBA00022692"/>
    </source>
</evidence>
<dbReference type="Pfam" id="PF03901">
    <property type="entry name" value="Glyco_transf_22"/>
    <property type="match status" value="1"/>
</dbReference>
<dbReference type="InterPro" id="IPR005599">
    <property type="entry name" value="GPI_mannosylTrfase"/>
</dbReference>
<evidence type="ECO:0000256" key="5">
    <source>
        <dbReference type="ARBA" id="ARBA00022679"/>
    </source>
</evidence>
<reference evidence="13" key="2">
    <citation type="submission" date="2025-09" db="UniProtKB">
        <authorList>
            <consortium name="Ensembl"/>
        </authorList>
    </citation>
    <scope>IDENTIFICATION</scope>
</reference>